<feature type="non-terminal residue" evidence="2">
    <location>
        <position position="438"/>
    </location>
</feature>
<dbReference type="InterPro" id="IPR026595">
    <property type="entry name" value="CHP04279"/>
</dbReference>
<comment type="caution">
    <text evidence="2">The sequence shown here is derived from an EMBL/GenBank/DDBJ whole genome shotgun (WGS) entry which is preliminary data.</text>
</comment>
<accession>A0A0F9C9V0</accession>
<sequence length="438" mass="47676">MVGETKMKKVLKRYSRVVALVLLVLALSMVTVQGQIDFPVVISVGSADRVLFAPHTSSLVDGNWIRLSGGMTVDLPSISFVYDGPDITYLRSGVTLKMYQSLIPDLTYPLDTHQVYKKGESVTAEFLGSTDFGGESVYFMLLQVSSLAEIKDVLDEGFLGALGTLFDSLVWDQPRSVLLNSDGDGTLTFIAPDTGDYILVVAKTVVNFWDLMDSKIYIYSATPVEVVDYTLGVSVDSTVEKGDTLNVISTLDSAPSVYYTHVVAMIKQSEYSANIILETAGSIPSTNLYLNGEIIAEGDLFTDFYTGIMDQSDLTVALIEEKLMTAFGSIAFGHQTATQTGTISLATSSLSTGNYVLLVGVWKDFDSRIVGVSETTVWVSPVYVEPDDDDRPPRPSPPPVDDEVTPPEIEAMPVEDAVDIIEDIPVEDAVYLIEEIDL</sequence>
<dbReference type="EMBL" id="LAZR01037097">
    <property type="protein sequence ID" value="KKL23107.1"/>
    <property type="molecule type" value="Genomic_DNA"/>
</dbReference>
<organism evidence="2">
    <name type="scientific">marine sediment metagenome</name>
    <dbReference type="NCBI Taxonomy" id="412755"/>
    <lineage>
        <taxon>unclassified sequences</taxon>
        <taxon>metagenomes</taxon>
        <taxon>ecological metagenomes</taxon>
    </lineage>
</organism>
<proteinExistence type="predicted"/>
<evidence type="ECO:0000313" key="2">
    <source>
        <dbReference type="EMBL" id="KKL23107.1"/>
    </source>
</evidence>
<feature type="region of interest" description="Disordered" evidence="1">
    <location>
        <begin position="383"/>
        <end position="407"/>
    </location>
</feature>
<dbReference type="NCBIfam" id="TIGR04279">
    <property type="entry name" value="TIGR04279 domain"/>
    <property type="match status" value="1"/>
</dbReference>
<protein>
    <submittedName>
        <fullName evidence="2">Uncharacterized protein</fullName>
    </submittedName>
</protein>
<gene>
    <name evidence="2" type="ORF">LCGC14_2428710</name>
</gene>
<evidence type="ECO:0000256" key="1">
    <source>
        <dbReference type="SAM" id="MobiDB-lite"/>
    </source>
</evidence>
<name>A0A0F9C9V0_9ZZZZ</name>
<reference evidence="2" key="1">
    <citation type="journal article" date="2015" name="Nature">
        <title>Complex archaea that bridge the gap between prokaryotes and eukaryotes.</title>
        <authorList>
            <person name="Spang A."/>
            <person name="Saw J.H."/>
            <person name="Jorgensen S.L."/>
            <person name="Zaremba-Niedzwiedzka K."/>
            <person name="Martijn J."/>
            <person name="Lind A.E."/>
            <person name="van Eijk R."/>
            <person name="Schleper C."/>
            <person name="Guy L."/>
            <person name="Ettema T.J."/>
        </authorList>
    </citation>
    <scope>NUCLEOTIDE SEQUENCE</scope>
</reference>
<dbReference type="AlphaFoldDB" id="A0A0F9C9V0"/>